<sequence length="107" mass="12033">MAQGHPSEESFGKGSKKKKRKLPNPLKNNKSSSPKAMGGNTVEFKLVEDIRLVTVPVTSCILVLIGRLHHIWSCVILGLGGLGLHGWSLFLFHFSYDNRFWRLCSRK</sequence>
<organism evidence="3">
    <name type="scientific">Lepeophtheirus salmonis</name>
    <name type="common">Salmon louse</name>
    <name type="synonym">Caligus salmonis</name>
    <dbReference type="NCBI Taxonomy" id="72036"/>
    <lineage>
        <taxon>Eukaryota</taxon>
        <taxon>Metazoa</taxon>
        <taxon>Ecdysozoa</taxon>
        <taxon>Arthropoda</taxon>
        <taxon>Crustacea</taxon>
        <taxon>Multicrustacea</taxon>
        <taxon>Hexanauplia</taxon>
        <taxon>Copepoda</taxon>
        <taxon>Siphonostomatoida</taxon>
        <taxon>Caligidae</taxon>
        <taxon>Lepeophtheirus</taxon>
    </lineage>
</organism>
<keyword evidence="2" id="KW-0812">Transmembrane</keyword>
<dbReference type="EMBL" id="HACA01015399">
    <property type="protein sequence ID" value="CDW32760.1"/>
    <property type="molecule type" value="Transcribed_RNA"/>
</dbReference>
<evidence type="ECO:0000256" key="1">
    <source>
        <dbReference type="SAM" id="MobiDB-lite"/>
    </source>
</evidence>
<name>A0A0K2U3Y9_LEPSM</name>
<evidence type="ECO:0000256" key="2">
    <source>
        <dbReference type="SAM" id="Phobius"/>
    </source>
</evidence>
<evidence type="ECO:0000313" key="3">
    <source>
        <dbReference type="EMBL" id="CDW32760.1"/>
    </source>
</evidence>
<dbReference type="AlphaFoldDB" id="A0A0K2U3Y9"/>
<feature type="compositionally biased region" description="Basic and acidic residues" evidence="1">
    <location>
        <begin position="1"/>
        <end position="11"/>
    </location>
</feature>
<feature type="transmembrane region" description="Helical" evidence="2">
    <location>
        <begin position="70"/>
        <end position="92"/>
    </location>
</feature>
<accession>A0A0K2U3Y9</accession>
<keyword evidence="2" id="KW-0472">Membrane</keyword>
<reference evidence="3" key="1">
    <citation type="submission" date="2014-05" db="EMBL/GenBank/DDBJ databases">
        <authorList>
            <person name="Chronopoulou M."/>
        </authorList>
    </citation>
    <scope>NUCLEOTIDE SEQUENCE</scope>
    <source>
        <tissue evidence="3">Whole organism</tissue>
    </source>
</reference>
<keyword evidence="2" id="KW-1133">Transmembrane helix</keyword>
<protein>
    <submittedName>
        <fullName evidence="3">Uncharacterized protein</fullName>
    </submittedName>
</protein>
<feature type="region of interest" description="Disordered" evidence="1">
    <location>
        <begin position="1"/>
        <end position="38"/>
    </location>
</feature>
<proteinExistence type="predicted"/>
<dbReference type="OrthoDB" id="297496at2759"/>
<feature type="compositionally biased region" description="Low complexity" evidence="1">
    <location>
        <begin position="23"/>
        <end position="35"/>
    </location>
</feature>